<feature type="compositionally biased region" description="Acidic residues" evidence="1">
    <location>
        <begin position="190"/>
        <end position="201"/>
    </location>
</feature>
<sequence length="429" mass="48103">MSHDAIESDSGERDIPTPLHFINFQPVERLIIVPPGRHKALNRRGRAISRIMHAHDWRAADIAKIFGVSVTSVDHCLGEYKQYHPNDQPENDYYYAGDDFKERWPPLVESEAEVERKRREKERAREKVALSTGRRVLRRPQYTSPDKAKRNRPDSDAGDSDGDEDSTQHRRILRTRSSRLLKRTRNTSPDESDSESTDEDSTQQPRNPKGRGSQQRPRHGLPIPTPPRPATISLGVVATISPSHPLSGFLTSALSGPGVNFATPTHLGLFTLQGFTVERFQALAQWTDQEIAEALKRLLAPNEDGIGLDMYEVGMLGMKIKERRVQSIGNRTIAIHTASSLRSFLSSVYGLDLAPHHLLLTTRGYTLARLQALSHIYSTRAQAKRHVDPTELTQILRRGLERVVSSAEAMQMGMSPLEVVALEFALRAG</sequence>
<feature type="compositionally biased region" description="Basic and acidic residues" evidence="1">
    <location>
        <begin position="146"/>
        <end position="155"/>
    </location>
</feature>
<evidence type="ECO:0000313" key="3">
    <source>
        <dbReference type="Proteomes" id="UP000613580"/>
    </source>
</evidence>
<dbReference type="EMBL" id="JACAZE010000013">
    <property type="protein sequence ID" value="KAF7300336.1"/>
    <property type="molecule type" value="Genomic_DNA"/>
</dbReference>
<feature type="compositionally biased region" description="Basic and acidic residues" evidence="1">
    <location>
        <begin position="114"/>
        <end position="128"/>
    </location>
</feature>
<keyword evidence="3" id="KW-1185">Reference proteome</keyword>
<feature type="region of interest" description="Disordered" evidence="1">
    <location>
        <begin position="114"/>
        <end position="228"/>
    </location>
</feature>
<accession>A0A8H6SJ15</accession>
<evidence type="ECO:0000256" key="1">
    <source>
        <dbReference type="SAM" id="MobiDB-lite"/>
    </source>
</evidence>
<feature type="compositionally biased region" description="Basic residues" evidence="1">
    <location>
        <begin position="169"/>
        <end position="185"/>
    </location>
</feature>
<feature type="compositionally biased region" description="Acidic residues" evidence="1">
    <location>
        <begin position="156"/>
        <end position="165"/>
    </location>
</feature>
<name>A0A8H6SJ15_MYCCL</name>
<proteinExistence type="predicted"/>
<evidence type="ECO:0000313" key="2">
    <source>
        <dbReference type="EMBL" id="KAF7300336.1"/>
    </source>
</evidence>
<dbReference type="Proteomes" id="UP000613580">
    <property type="component" value="Unassembled WGS sequence"/>
</dbReference>
<comment type="caution">
    <text evidence="2">The sequence shown here is derived from an EMBL/GenBank/DDBJ whole genome shotgun (WGS) entry which is preliminary data.</text>
</comment>
<reference evidence="2" key="1">
    <citation type="submission" date="2020-05" db="EMBL/GenBank/DDBJ databases">
        <title>Mycena genomes resolve the evolution of fungal bioluminescence.</title>
        <authorList>
            <person name="Tsai I.J."/>
        </authorList>
    </citation>
    <scope>NUCLEOTIDE SEQUENCE</scope>
    <source>
        <strain evidence="2">110903Hualien_Pintung</strain>
    </source>
</reference>
<gene>
    <name evidence="2" type="ORF">HMN09_00916900</name>
</gene>
<dbReference type="AlphaFoldDB" id="A0A8H6SJ15"/>
<protein>
    <submittedName>
        <fullName evidence="2">Uncharacterized protein</fullName>
    </submittedName>
</protein>
<organism evidence="2 3">
    <name type="scientific">Mycena chlorophos</name>
    <name type="common">Agaric fungus</name>
    <name type="synonym">Agaricus chlorophos</name>
    <dbReference type="NCBI Taxonomy" id="658473"/>
    <lineage>
        <taxon>Eukaryota</taxon>
        <taxon>Fungi</taxon>
        <taxon>Dikarya</taxon>
        <taxon>Basidiomycota</taxon>
        <taxon>Agaricomycotina</taxon>
        <taxon>Agaricomycetes</taxon>
        <taxon>Agaricomycetidae</taxon>
        <taxon>Agaricales</taxon>
        <taxon>Marasmiineae</taxon>
        <taxon>Mycenaceae</taxon>
        <taxon>Mycena</taxon>
    </lineage>
</organism>
<dbReference type="OrthoDB" id="3020716at2759"/>